<dbReference type="PANTHER" id="PTHR15154:SF2">
    <property type="entry name" value="HAMARTIN"/>
    <property type="match status" value="1"/>
</dbReference>
<keyword evidence="4" id="KW-1185">Reference proteome</keyword>
<dbReference type="STRING" id="109280.ENSHCOP00000017204"/>
<feature type="region of interest" description="Disordered" evidence="2">
    <location>
        <begin position="532"/>
        <end position="556"/>
    </location>
</feature>
<proteinExistence type="predicted"/>
<feature type="coiled-coil region" evidence="1">
    <location>
        <begin position="620"/>
        <end position="707"/>
    </location>
</feature>
<dbReference type="InterPro" id="IPR007483">
    <property type="entry name" value="Hamartin"/>
</dbReference>
<dbReference type="OrthoDB" id="6022054at2759"/>
<feature type="region of interest" description="Disordered" evidence="2">
    <location>
        <begin position="330"/>
        <end position="454"/>
    </location>
</feature>
<evidence type="ECO:0000256" key="1">
    <source>
        <dbReference type="SAM" id="Coils"/>
    </source>
</evidence>
<feature type="compositionally biased region" description="Low complexity" evidence="2">
    <location>
        <begin position="412"/>
        <end position="429"/>
    </location>
</feature>
<dbReference type="PANTHER" id="PTHR15154">
    <property type="entry name" value="HAMARTIN"/>
    <property type="match status" value="1"/>
</dbReference>
<dbReference type="GO" id="GO:0008285">
    <property type="term" value="P:negative regulation of cell population proliferation"/>
    <property type="evidence" value="ECO:0007669"/>
    <property type="project" value="TreeGrafter"/>
</dbReference>
<feature type="compositionally biased region" description="Polar residues" evidence="2">
    <location>
        <begin position="347"/>
        <end position="357"/>
    </location>
</feature>
<feature type="compositionally biased region" description="Basic and acidic residues" evidence="2">
    <location>
        <begin position="389"/>
        <end position="405"/>
    </location>
</feature>
<evidence type="ECO:0000256" key="2">
    <source>
        <dbReference type="SAM" id="MobiDB-lite"/>
    </source>
</evidence>
<keyword evidence="1" id="KW-0175">Coiled coil</keyword>
<feature type="region of interest" description="Disordered" evidence="2">
    <location>
        <begin position="483"/>
        <end position="504"/>
    </location>
</feature>
<dbReference type="RefSeq" id="XP_019741225.1">
    <property type="nucleotide sequence ID" value="XM_019885666.1"/>
</dbReference>
<reference evidence="3" key="2">
    <citation type="submission" date="2025-09" db="UniProtKB">
        <authorList>
            <consortium name="Ensembl"/>
        </authorList>
    </citation>
    <scope>IDENTIFICATION</scope>
</reference>
<dbReference type="SUPFAM" id="SSF48371">
    <property type="entry name" value="ARM repeat"/>
    <property type="match status" value="1"/>
</dbReference>
<sequence length="1008" mass="111476">MSKEQVSIGELLLSLDSSDLQEAKQGRAAISQQLSSDRGGAVLCSLVDFYLNSSCALALTLLSSIREPLHKALLDKLNEAVSRPANRLAAVTLLGHMISRQPPWIHHVSRSPLLTSLLRCLKSDGDVMVLVPGVLVLVTLLPMIPQAAKQHIYDFFDVFGRLASWSLKNPGHAPASHVVHLHAGVYALFHRLYGMFPCNFLSYLRLHYSMKENLDIFHHVVKPMLDQVRVHPELVSGTQDSEVDPSRWRRLEVHDIIMECSRVSLDPLEYSCDDHKLVPPPLTHLDQTCLPGACSSRDSTWTHNSCLSGSMLNIDHLDLQLDVKWSPSSQCGLSTPPPEMAAVSPAHSLSRNNSLSGVKSIPPALAPPIGDSPDGVRRTAGSQVRLQPIRKEVMEPARDDVEVDKACPPQPCSSSCSSPLPSLLLTSTPARHQIPPMSDTAPPPPCSGSPRNATGPAPSYDFLFELALPHAAMLFVKSKTQEAQRKMEAQHPTATLEKRDNDEDVDEEKEMIAASPLQLLDRLIAHGHDTHASVSLSRRSSAPAKSLDRNPSGGSVQVEEAEALRRGLQLTQAQLQYERFKRQQHAIRNRRLLRRVVSAAALEEQSVAMRTQLAVQDEETRALTSNLEAERQRSAQLQRDAHLHAQQLQAHVQQLLQQQQEHNAQHLALQSKLQECQSRMKNLEVELQKSNHKASNAERQLSQLSLKLSSSDKLRQQIFLLNQHLIVLTETNKALTHQLDTQPPRSSTEASMLGGVARREFQRAKEAEQEHRQKLDAANHRAAELDKQLAQKEALIEQHKQLLDDQRRRSRGELSACEAQCTALRKTVQTLQSEMLQLFSALDALSRPAVDEPDQQPSASSGVAVVNCDGVSRLSTSPFLFPTSASSSSPLPLSPIESPLAIGSFLEQRAWELFRPPNHSPEEAEQLENEDDTCGDDDDDDEEEELKEDEQIQIGSPGEDATLRAGSPQMGGCLSPPPLGDALDISLAVHQRRRELSIMDYDNVAPQM</sequence>
<reference evidence="3" key="1">
    <citation type="submission" date="2025-08" db="UniProtKB">
        <authorList>
            <consortium name="Ensembl"/>
        </authorList>
    </citation>
    <scope>IDENTIFICATION</scope>
</reference>
<feature type="compositionally biased region" description="Acidic residues" evidence="2">
    <location>
        <begin position="923"/>
        <end position="948"/>
    </location>
</feature>
<accession>A0A3Q2YGA8</accession>
<dbReference type="AlphaFoldDB" id="A0A3Q2YGA8"/>
<dbReference type="GeneTree" id="ENSGT00390000014148"/>
<dbReference type="OMA" id="PEPYEFI"/>
<organism evidence="3 4">
    <name type="scientific">Hippocampus comes</name>
    <name type="common">Tiger tail seahorse</name>
    <dbReference type="NCBI Taxonomy" id="109280"/>
    <lineage>
        <taxon>Eukaryota</taxon>
        <taxon>Metazoa</taxon>
        <taxon>Chordata</taxon>
        <taxon>Craniata</taxon>
        <taxon>Vertebrata</taxon>
        <taxon>Euteleostomi</taxon>
        <taxon>Actinopterygii</taxon>
        <taxon>Neopterygii</taxon>
        <taxon>Teleostei</taxon>
        <taxon>Neoteleostei</taxon>
        <taxon>Acanthomorphata</taxon>
        <taxon>Syngnathiaria</taxon>
        <taxon>Syngnathiformes</taxon>
        <taxon>Syngnathoidei</taxon>
        <taxon>Syngnathidae</taxon>
        <taxon>Hippocampus</taxon>
    </lineage>
</organism>
<dbReference type="Pfam" id="PF04388">
    <property type="entry name" value="Hamartin"/>
    <property type="match status" value="2"/>
</dbReference>
<evidence type="ECO:0000313" key="3">
    <source>
        <dbReference type="Ensembl" id="ENSHCOP00000017204.1"/>
    </source>
</evidence>
<name>A0A3Q2YGA8_HIPCM</name>
<dbReference type="GO" id="GO:0032007">
    <property type="term" value="P:negative regulation of TOR signaling"/>
    <property type="evidence" value="ECO:0007669"/>
    <property type="project" value="TreeGrafter"/>
</dbReference>
<dbReference type="Ensembl" id="ENSHCOT00000014397.1">
    <property type="protein sequence ID" value="ENSHCOP00000017204.1"/>
    <property type="gene ID" value="ENSHCOG00000021149.1"/>
</dbReference>
<dbReference type="GO" id="GO:0033596">
    <property type="term" value="C:TSC1-TSC2 complex"/>
    <property type="evidence" value="ECO:0007669"/>
    <property type="project" value="TreeGrafter"/>
</dbReference>
<feature type="coiled-coil region" evidence="1">
    <location>
        <begin position="761"/>
        <end position="834"/>
    </location>
</feature>
<dbReference type="Proteomes" id="UP000264820">
    <property type="component" value="Unplaced"/>
</dbReference>
<feature type="region of interest" description="Disordered" evidence="2">
    <location>
        <begin position="915"/>
        <end position="980"/>
    </location>
</feature>
<dbReference type="GeneID" id="109525278"/>
<protein>
    <submittedName>
        <fullName evidence="3">Hamartin-like</fullName>
    </submittedName>
</protein>
<dbReference type="GO" id="GO:0051726">
    <property type="term" value="P:regulation of cell cycle"/>
    <property type="evidence" value="ECO:0007669"/>
    <property type="project" value="TreeGrafter"/>
</dbReference>
<evidence type="ECO:0000313" key="4">
    <source>
        <dbReference type="Proteomes" id="UP000264820"/>
    </source>
</evidence>
<dbReference type="InterPro" id="IPR016024">
    <property type="entry name" value="ARM-type_fold"/>
</dbReference>